<keyword evidence="4" id="KW-0378">Hydrolase</keyword>
<name>A0ABW7MSG3_9FLAO</name>
<accession>A0ABW7MSG3</accession>
<dbReference type="GO" id="GO:0016787">
    <property type="term" value="F:hydrolase activity"/>
    <property type="evidence" value="ECO:0007669"/>
    <property type="project" value="UniProtKB-KW"/>
</dbReference>
<dbReference type="EMBL" id="JBAWKC010000002">
    <property type="protein sequence ID" value="MFH6768733.1"/>
    <property type="molecule type" value="Genomic_DNA"/>
</dbReference>
<dbReference type="Pfam" id="PF04041">
    <property type="entry name" value="Glyco_hydro_130"/>
    <property type="match status" value="1"/>
</dbReference>
<evidence type="ECO:0000256" key="3">
    <source>
        <dbReference type="ARBA" id="ARBA00024356"/>
    </source>
</evidence>
<keyword evidence="2" id="KW-0808">Transferase</keyword>
<comment type="similarity">
    <text evidence="3">Belongs to the glycosyl hydrolase 130 family.</text>
</comment>
<dbReference type="SUPFAM" id="SSF75005">
    <property type="entry name" value="Arabinanase/levansucrase/invertase"/>
    <property type="match status" value="1"/>
</dbReference>
<dbReference type="PANTHER" id="PTHR34106:SF5">
    <property type="entry name" value="GLYCOSIDASE"/>
    <property type="match status" value="1"/>
</dbReference>
<dbReference type="RefSeq" id="WP_395437983.1">
    <property type="nucleotide sequence ID" value="NZ_JBAWKC010000002.1"/>
</dbReference>
<dbReference type="Gene3D" id="2.115.10.20">
    <property type="entry name" value="Glycosyl hydrolase domain, family 43"/>
    <property type="match status" value="1"/>
</dbReference>
<dbReference type="PANTHER" id="PTHR34106">
    <property type="entry name" value="GLYCOSIDASE"/>
    <property type="match status" value="1"/>
</dbReference>
<dbReference type="Proteomes" id="UP001610104">
    <property type="component" value="Unassembled WGS sequence"/>
</dbReference>
<dbReference type="PIRSF" id="PIRSF016202">
    <property type="entry name" value="PH1107"/>
    <property type="match status" value="1"/>
</dbReference>
<organism evidence="4 5">
    <name type="scientific">Gaetbulibacter aquiaggeris</name>
    <dbReference type="NCBI Taxonomy" id="1735373"/>
    <lineage>
        <taxon>Bacteria</taxon>
        <taxon>Pseudomonadati</taxon>
        <taxon>Bacteroidota</taxon>
        <taxon>Flavobacteriia</taxon>
        <taxon>Flavobacteriales</taxon>
        <taxon>Flavobacteriaceae</taxon>
        <taxon>Gaetbulibacter</taxon>
    </lineage>
</organism>
<gene>
    <name evidence="4" type="ORF">V8G56_08300</name>
</gene>
<keyword evidence="5" id="KW-1185">Reference proteome</keyword>
<dbReference type="InterPro" id="IPR023296">
    <property type="entry name" value="Glyco_hydro_beta-prop_sf"/>
</dbReference>
<comment type="caution">
    <text evidence="4">The sequence shown here is derived from an EMBL/GenBank/DDBJ whole genome shotgun (WGS) entry which is preliminary data.</text>
</comment>
<proteinExistence type="inferred from homology"/>
<protein>
    <submittedName>
        <fullName evidence="4">Glycoside hydrolase family 130 protein</fullName>
    </submittedName>
</protein>
<evidence type="ECO:0000256" key="2">
    <source>
        <dbReference type="ARBA" id="ARBA00022679"/>
    </source>
</evidence>
<evidence type="ECO:0000313" key="5">
    <source>
        <dbReference type="Proteomes" id="UP001610104"/>
    </source>
</evidence>
<sequence length="390" mass="45089">MFLNSKPLLFLLILIMYTSLYNCKENSRDTNIIHENNSTWMFPEFVKVDSLNPILNPFSELSFIDPITQKPAKWEERNVLNPTAVVKDNKVYLMYRAQDLDGTSRIGMAISDDGLHFTKMASPVLYPDNDEMKLYEWNYKKDGKEKENSETCYFCYFDGVEDPRIVESEDGEYIMTYTAYDGKTARLSIASSNDLKTWKKHGLVFNTNKYRDMWSKSGAIVSELKDNKIIAKKINGNYWMYFGDTNLYMATSKDLIHWDIAENEESGKPISVLHPRMGYYDSRLVEPGPYALYKDEGILLIYNGSNATNFNDSTLPKFTYAAGQALFDKNNPFKLIDRTESYFIHPDKDYEKIGEVNEVCFVEGLVFFKNKWFLYYGTADSKIAVAVSDK</sequence>
<dbReference type="InterPro" id="IPR007184">
    <property type="entry name" value="Mannoside_phosphorylase"/>
</dbReference>
<evidence type="ECO:0000256" key="1">
    <source>
        <dbReference type="ARBA" id="ARBA00022676"/>
    </source>
</evidence>
<keyword evidence="1" id="KW-0328">Glycosyltransferase</keyword>
<dbReference type="CDD" id="cd18610">
    <property type="entry name" value="GH130_BT3780-like"/>
    <property type="match status" value="1"/>
</dbReference>
<reference evidence="4 5" key="1">
    <citation type="submission" date="2024-02" db="EMBL/GenBank/DDBJ databases">
        <title>A Gaetbulibacter species isolated from tidal flats and genomic insights of their niches.</title>
        <authorList>
            <person name="Ye Y."/>
        </authorList>
    </citation>
    <scope>NUCLEOTIDE SEQUENCE [LARGE SCALE GENOMIC DNA]</scope>
    <source>
        <strain evidence="4 5">KEM-8</strain>
    </source>
</reference>
<evidence type="ECO:0000313" key="4">
    <source>
        <dbReference type="EMBL" id="MFH6768733.1"/>
    </source>
</evidence>